<dbReference type="InterPro" id="IPR004772">
    <property type="entry name" value="TrkH"/>
</dbReference>
<dbReference type="PANTHER" id="PTHR32024:SF1">
    <property type="entry name" value="KTR SYSTEM POTASSIUM UPTAKE PROTEIN B"/>
    <property type="match status" value="1"/>
</dbReference>
<keyword evidence="9 10" id="KW-0472">Membrane</keyword>
<evidence type="ECO:0000256" key="7">
    <source>
        <dbReference type="ARBA" id="ARBA00022989"/>
    </source>
</evidence>
<evidence type="ECO:0000256" key="8">
    <source>
        <dbReference type="ARBA" id="ARBA00023065"/>
    </source>
</evidence>
<feature type="transmembrane region" description="Helical" evidence="10">
    <location>
        <begin position="292"/>
        <end position="310"/>
    </location>
</feature>
<dbReference type="Pfam" id="PF02386">
    <property type="entry name" value="TrkH"/>
    <property type="match status" value="1"/>
</dbReference>
<name>A0A918C662_9DEIO</name>
<feature type="transmembrane region" description="Helical" evidence="10">
    <location>
        <begin position="194"/>
        <end position="214"/>
    </location>
</feature>
<evidence type="ECO:0000313" key="11">
    <source>
        <dbReference type="EMBL" id="GGR08650.1"/>
    </source>
</evidence>
<comment type="subcellular location">
    <subcellularLocation>
        <location evidence="1">Cell membrane</location>
        <topology evidence="1">Multi-pass membrane protein</topology>
    </subcellularLocation>
</comment>
<dbReference type="AlphaFoldDB" id="A0A918C662"/>
<dbReference type="Proteomes" id="UP000603865">
    <property type="component" value="Unassembled WGS sequence"/>
</dbReference>
<feature type="transmembrane region" description="Helical" evidence="10">
    <location>
        <begin position="410"/>
        <end position="434"/>
    </location>
</feature>
<evidence type="ECO:0000256" key="3">
    <source>
        <dbReference type="ARBA" id="ARBA00022475"/>
    </source>
</evidence>
<evidence type="ECO:0000256" key="5">
    <source>
        <dbReference type="ARBA" id="ARBA00022692"/>
    </source>
</evidence>
<dbReference type="NCBIfam" id="TIGR00933">
    <property type="entry name" value="2a38"/>
    <property type="match status" value="1"/>
</dbReference>
<dbReference type="EMBL" id="BMQL01000010">
    <property type="protein sequence ID" value="GGR08650.1"/>
    <property type="molecule type" value="Genomic_DNA"/>
</dbReference>
<feature type="transmembrane region" description="Helical" evidence="10">
    <location>
        <begin position="355"/>
        <end position="376"/>
    </location>
</feature>
<evidence type="ECO:0000256" key="1">
    <source>
        <dbReference type="ARBA" id="ARBA00004651"/>
    </source>
</evidence>
<keyword evidence="5 10" id="KW-0812">Transmembrane</keyword>
<evidence type="ECO:0000256" key="2">
    <source>
        <dbReference type="ARBA" id="ARBA00022448"/>
    </source>
</evidence>
<keyword evidence="4" id="KW-0633">Potassium transport</keyword>
<evidence type="ECO:0000256" key="4">
    <source>
        <dbReference type="ARBA" id="ARBA00022538"/>
    </source>
</evidence>
<keyword evidence="2" id="KW-0813">Transport</keyword>
<feature type="transmembrane region" description="Helical" evidence="10">
    <location>
        <begin position="48"/>
        <end position="67"/>
    </location>
</feature>
<gene>
    <name evidence="11" type="ORF">GCM10008957_21780</name>
</gene>
<dbReference type="PANTHER" id="PTHR32024">
    <property type="entry name" value="TRK SYSTEM POTASSIUM UPTAKE PROTEIN TRKG-RELATED"/>
    <property type="match status" value="1"/>
</dbReference>
<dbReference type="GO" id="GO:0005886">
    <property type="term" value="C:plasma membrane"/>
    <property type="evidence" value="ECO:0007669"/>
    <property type="project" value="UniProtKB-SubCell"/>
</dbReference>
<keyword evidence="3" id="KW-1003">Cell membrane</keyword>
<keyword evidence="8" id="KW-0406">Ion transport</keyword>
<evidence type="ECO:0000313" key="12">
    <source>
        <dbReference type="Proteomes" id="UP000603865"/>
    </source>
</evidence>
<feature type="transmembrane region" description="Helical" evidence="10">
    <location>
        <begin position="234"/>
        <end position="253"/>
    </location>
</feature>
<dbReference type="GO" id="GO:0015379">
    <property type="term" value="F:potassium:chloride symporter activity"/>
    <property type="evidence" value="ECO:0007669"/>
    <property type="project" value="InterPro"/>
</dbReference>
<evidence type="ECO:0000256" key="10">
    <source>
        <dbReference type="SAM" id="Phobius"/>
    </source>
</evidence>
<keyword evidence="12" id="KW-1185">Reference proteome</keyword>
<protein>
    <submittedName>
        <fullName evidence="11">Potassium transporter KtrB</fullName>
    </submittedName>
</protein>
<keyword evidence="7 10" id="KW-1133">Transmembrane helix</keyword>
<feature type="transmembrane region" description="Helical" evidence="10">
    <location>
        <begin position="134"/>
        <end position="151"/>
    </location>
</feature>
<dbReference type="InterPro" id="IPR003445">
    <property type="entry name" value="Cat_transpt"/>
</dbReference>
<dbReference type="RefSeq" id="WP_189090248.1">
    <property type="nucleotide sequence ID" value="NZ_BMQL01000010.1"/>
</dbReference>
<proteinExistence type="predicted"/>
<organism evidence="11 12">
    <name type="scientific">Deinococcus ruber</name>
    <dbReference type="NCBI Taxonomy" id="1848197"/>
    <lineage>
        <taxon>Bacteria</taxon>
        <taxon>Thermotogati</taxon>
        <taxon>Deinococcota</taxon>
        <taxon>Deinococci</taxon>
        <taxon>Deinococcales</taxon>
        <taxon>Deinococcaceae</taxon>
        <taxon>Deinococcus</taxon>
    </lineage>
</organism>
<sequence length="454" mass="48666">MNRPLKRPLLSRFSPPQLIALSFALAIAVGSGLLLLPFAQQSGQRLDVLTAIFTATTALCVTGLKLIDPAQTLSVPGQLIMLLLIQLGGLGLITFGTVFALALRRRVNFSERMRLAQQVSAFDVGGVLGLIRKIFVYTLIIEGLGTVLLALRFVPQFGWGQGLYYSLVHAVSAFNNAGFSLLGNSLQAYRADPLVCLTMCALVILGGLGFLVQVNVVAHLLRRRSERLLVHSRLVLTTTVLLLLAGTLLIAALEWNNPATLGPLPLGEKLLNSFVSSVMPRTGGFSTLNTELLRPATLFLTIFLMFVGASPGGAGGGIKTSTLAVIAGSAWSMVRGQGEMVAFHRRIEESTVLRAMTVGLLASAVVGVMLLLMLAFNTTPRLDFSHLAFETVSAFSTVGLSMNTTPDTNAAQRVILIVLMYLGRIGPLTFALALGQRVKRQDVSYPPERDILIG</sequence>
<feature type="transmembrane region" description="Helical" evidence="10">
    <location>
        <begin position="79"/>
        <end position="103"/>
    </location>
</feature>
<comment type="caution">
    <text evidence="11">The sequence shown here is derived from an EMBL/GenBank/DDBJ whole genome shotgun (WGS) entry which is preliminary data.</text>
</comment>
<reference evidence="11" key="2">
    <citation type="submission" date="2020-09" db="EMBL/GenBank/DDBJ databases">
        <authorList>
            <person name="Sun Q."/>
            <person name="Ohkuma M."/>
        </authorList>
    </citation>
    <scope>NUCLEOTIDE SEQUENCE</scope>
    <source>
        <strain evidence="11">JCM 31311</strain>
    </source>
</reference>
<keyword evidence="6" id="KW-0630">Potassium</keyword>
<evidence type="ECO:0000256" key="9">
    <source>
        <dbReference type="ARBA" id="ARBA00023136"/>
    </source>
</evidence>
<feature type="transmembrane region" description="Helical" evidence="10">
    <location>
        <begin position="18"/>
        <end position="36"/>
    </location>
</feature>
<accession>A0A918C662</accession>
<evidence type="ECO:0000256" key="6">
    <source>
        <dbReference type="ARBA" id="ARBA00022958"/>
    </source>
</evidence>
<reference evidence="11" key="1">
    <citation type="journal article" date="2014" name="Int. J. Syst. Evol. Microbiol.">
        <title>Complete genome sequence of Corynebacterium casei LMG S-19264T (=DSM 44701T), isolated from a smear-ripened cheese.</title>
        <authorList>
            <consortium name="US DOE Joint Genome Institute (JGI-PGF)"/>
            <person name="Walter F."/>
            <person name="Albersmeier A."/>
            <person name="Kalinowski J."/>
            <person name="Ruckert C."/>
        </authorList>
    </citation>
    <scope>NUCLEOTIDE SEQUENCE</scope>
    <source>
        <strain evidence="11">JCM 31311</strain>
    </source>
</reference>